<dbReference type="Proteomes" id="UP001148662">
    <property type="component" value="Unassembled WGS sequence"/>
</dbReference>
<sequence length="275" mass="28739">MSSDISLGVQSKISAFEALASPKPPNPSGSKSAPSLLDAPLSPASKAYFPITPSPPTAQAKLITGPPSPTSPVLSRKTSIDLKDWVVEDGPLPYVPRHRKSLGTRPPVNGTGPSVRHASEPVVHSQPPPLIQFESPPNPAPAPPLPPRKASYTSLKSVSASNSSSSSLQRSPNTPPTPLPSSQIRKKSDSLTVNHSYPPLAKLGISIPSRGSGPSHTQASSISSFHSVSLSSDGGDPTTPGSVSNFATTYPNDRNNRDTENSHEPDNSHRVNGVE</sequence>
<proteinExistence type="predicted"/>
<accession>A0ACC1SCR7</accession>
<evidence type="ECO:0000313" key="2">
    <source>
        <dbReference type="Proteomes" id="UP001148662"/>
    </source>
</evidence>
<organism evidence="1 2">
    <name type="scientific">Phlebia brevispora</name>
    <dbReference type="NCBI Taxonomy" id="194682"/>
    <lineage>
        <taxon>Eukaryota</taxon>
        <taxon>Fungi</taxon>
        <taxon>Dikarya</taxon>
        <taxon>Basidiomycota</taxon>
        <taxon>Agaricomycotina</taxon>
        <taxon>Agaricomycetes</taxon>
        <taxon>Polyporales</taxon>
        <taxon>Meruliaceae</taxon>
        <taxon>Phlebia</taxon>
    </lineage>
</organism>
<gene>
    <name evidence="1" type="ORF">NM688_g6771</name>
</gene>
<reference evidence="1" key="1">
    <citation type="submission" date="2022-07" db="EMBL/GenBank/DDBJ databases">
        <title>Genome Sequence of Phlebia brevispora.</title>
        <authorList>
            <person name="Buettner E."/>
        </authorList>
    </citation>
    <scope>NUCLEOTIDE SEQUENCE</scope>
    <source>
        <strain evidence="1">MPL23</strain>
    </source>
</reference>
<protein>
    <submittedName>
        <fullName evidence="1">Uncharacterized protein</fullName>
    </submittedName>
</protein>
<evidence type="ECO:0000313" key="1">
    <source>
        <dbReference type="EMBL" id="KAJ3536924.1"/>
    </source>
</evidence>
<comment type="caution">
    <text evidence="1">The sequence shown here is derived from an EMBL/GenBank/DDBJ whole genome shotgun (WGS) entry which is preliminary data.</text>
</comment>
<name>A0ACC1SCR7_9APHY</name>
<dbReference type="EMBL" id="JANHOG010001448">
    <property type="protein sequence ID" value="KAJ3536924.1"/>
    <property type="molecule type" value="Genomic_DNA"/>
</dbReference>
<keyword evidence="2" id="KW-1185">Reference proteome</keyword>